<name>A0A8H6N9Z4_9PEZI</name>
<accession>A0A8H6N9Z4</accession>
<evidence type="ECO:0000256" key="1">
    <source>
        <dbReference type="SAM" id="MobiDB-lite"/>
    </source>
</evidence>
<protein>
    <submittedName>
        <fullName evidence="2">Uncharacterized protein</fullName>
    </submittedName>
</protein>
<feature type="compositionally biased region" description="Polar residues" evidence="1">
    <location>
        <begin position="519"/>
        <end position="541"/>
    </location>
</feature>
<feature type="compositionally biased region" description="Basic residues" evidence="1">
    <location>
        <begin position="1"/>
        <end position="19"/>
    </location>
</feature>
<sequence length="569" mass="63875">MGPKNNRNKALRAKKRRVQRSAELPRTSDCVICPKPADRSQACTNCIPNGRDLFPYCSRACRELDVIHDLFCGSIFSIDKKRPSEDHYLAAFFPCDTDIPEVFWMHATYEDGCLEIQHDRPNMLEYIREFGESSLCYRVAAKSRSQPNTFVAVTGEGDADKTDRIPRDRKWINRSRLAFDWPGHLKHEFYPTLLYAVERNEQDEIISLADLSMKSLHFVVASWCSAENQSVLPTWFGAMEESVPALLIKPWFGQQADLGIKAPCSLVKCLRDRPDTTFPLALPFQIGLPWYIRQPSSHCTPAFKLIEGMPDEPDDAKVMYQVMGYLEYTLMLVNDEEIGGQKKKAIGMRWAPLWPSAVLINGAGVPIQLSHMLAVGWYIHSTDSPTEDGLRDFYLERWSKQPQSMPSTTPWDTDTDKDKTVPWRQDQADVDFWLALARGTSLVPDLMAKMEDPFVPQLTLAPEAQGAEALLAQRMAAEALLHLSQKGTGRGPQTEAEATDEDAEGQRPETEAKDEAAHQPQSDTESETLRGSSDGTPSSDNESGKGQRMTDGDAEGRGQETVKDGGKRR</sequence>
<evidence type="ECO:0000313" key="2">
    <source>
        <dbReference type="EMBL" id="KAF6824866.1"/>
    </source>
</evidence>
<dbReference type="EMBL" id="WIGO01000185">
    <property type="protein sequence ID" value="KAF6824866.1"/>
    <property type="molecule type" value="Genomic_DNA"/>
</dbReference>
<feature type="compositionally biased region" description="Basic and acidic residues" evidence="1">
    <location>
        <begin position="504"/>
        <end position="517"/>
    </location>
</feature>
<dbReference type="AlphaFoldDB" id="A0A8H6N9Z4"/>
<dbReference type="Proteomes" id="UP000654918">
    <property type="component" value="Unassembled WGS sequence"/>
</dbReference>
<gene>
    <name evidence="2" type="ORF">CPLU01_10632</name>
</gene>
<keyword evidence="3" id="KW-1185">Reference proteome</keyword>
<reference evidence="2" key="1">
    <citation type="journal article" date="2020" name="Phytopathology">
        <title>Genome Sequence Resources of Colletotrichum truncatum, C. plurivorum, C. musicola, and C. sojae: Four Species Pathogenic to Soybean (Glycine max).</title>
        <authorList>
            <person name="Rogerio F."/>
            <person name="Boufleur T.R."/>
            <person name="Ciampi-Guillardi M."/>
            <person name="Sukno S.A."/>
            <person name="Thon M.R."/>
            <person name="Massola Junior N.S."/>
            <person name="Baroncelli R."/>
        </authorList>
    </citation>
    <scope>NUCLEOTIDE SEQUENCE</scope>
    <source>
        <strain evidence="2">LFN00145</strain>
    </source>
</reference>
<feature type="region of interest" description="Disordered" evidence="1">
    <location>
        <begin position="484"/>
        <end position="569"/>
    </location>
</feature>
<organism evidence="2 3">
    <name type="scientific">Colletotrichum plurivorum</name>
    <dbReference type="NCBI Taxonomy" id="2175906"/>
    <lineage>
        <taxon>Eukaryota</taxon>
        <taxon>Fungi</taxon>
        <taxon>Dikarya</taxon>
        <taxon>Ascomycota</taxon>
        <taxon>Pezizomycotina</taxon>
        <taxon>Sordariomycetes</taxon>
        <taxon>Hypocreomycetidae</taxon>
        <taxon>Glomerellales</taxon>
        <taxon>Glomerellaceae</taxon>
        <taxon>Colletotrichum</taxon>
        <taxon>Colletotrichum orchidearum species complex</taxon>
    </lineage>
</organism>
<feature type="compositionally biased region" description="Basic and acidic residues" evidence="1">
    <location>
        <begin position="542"/>
        <end position="569"/>
    </location>
</feature>
<proteinExistence type="predicted"/>
<evidence type="ECO:0000313" key="3">
    <source>
        <dbReference type="Proteomes" id="UP000654918"/>
    </source>
</evidence>
<comment type="caution">
    <text evidence="2">The sequence shown here is derived from an EMBL/GenBank/DDBJ whole genome shotgun (WGS) entry which is preliminary data.</text>
</comment>
<feature type="region of interest" description="Disordered" evidence="1">
    <location>
        <begin position="1"/>
        <end position="22"/>
    </location>
</feature>